<protein>
    <recommendedName>
        <fullName evidence="10">LIM zinc-binding domain-containing protein</fullName>
    </recommendedName>
</protein>
<accession>A0A9P8PLL1</accession>
<feature type="compositionally biased region" description="Polar residues" evidence="8">
    <location>
        <begin position="197"/>
        <end position="211"/>
    </location>
</feature>
<evidence type="ECO:0000313" key="12">
    <source>
        <dbReference type="Proteomes" id="UP000788993"/>
    </source>
</evidence>
<feature type="transmembrane region" description="Helical" evidence="9">
    <location>
        <begin position="12"/>
        <end position="31"/>
    </location>
</feature>
<evidence type="ECO:0000256" key="3">
    <source>
        <dbReference type="ARBA" id="ARBA00022723"/>
    </source>
</evidence>
<feature type="compositionally biased region" description="Polar residues" evidence="8">
    <location>
        <begin position="320"/>
        <end position="333"/>
    </location>
</feature>
<feature type="region of interest" description="Disordered" evidence="8">
    <location>
        <begin position="185"/>
        <end position="229"/>
    </location>
</feature>
<dbReference type="PANTHER" id="PTHR47549:SF1">
    <property type="entry name" value="GOLGI APPARATUS MEMBRANE PROTEIN TVP38"/>
    <property type="match status" value="1"/>
</dbReference>
<keyword evidence="4 7" id="KW-0862">Zinc</keyword>
<keyword evidence="7" id="KW-0440">LIM domain</keyword>
<feature type="transmembrane region" description="Helical" evidence="9">
    <location>
        <begin position="58"/>
        <end position="78"/>
    </location>
</feature>
<dbReference type="Proteomes" id="UP000788993">
    <property type="component" value="Unassembled WGS sequence"/>
</dbReference>
<comment type="caution">
    <text evidence="11">The sequence shown here is derived from an EMBL/GenBank/DDBJ whole genome shotgun (WGS) entry which is preliminary data.</text>
</comment>
<organism evidence="11 12">
    <name type="scientific">Ogataea polymorpha</name>
    <dbReference type="NCBI Taxonomy" id="460523"/>
    <lineage>
        <taxon>Eukaryota</taxon>
        <taxon>Fungi</taxon>
        <taxon>Dikarya</taxon>
        <taxon>Ascomycota</taxon>
        <taxon>Saccharomycotina</taxon>
        <taxon>Pichiomycetes</taxon>
        <taxon>Pichiales</taxon>
        <taxon>Pichiaceae</taxon>
        <taxon>Ogataea</taxon>
    </lineage>
</organism>
<dbReference type="PROSITE" id="PS00478">
    <property type="entry name" value="LIM_DOMAIN_1"/>
    <property type="match status" value="1"/>
</dbReference>
<evidence type="ECO:0000256" key="5">
    <source>
        <dbReference type="ARBA" id="ARBA00022989"/>
    </source>
</evidence>
<dbReference type="GO" id="GO:0000139">
    <property type="term" value="C:Golgi membrane"/>
    <property type="evidence" value="ECO:0007669"/>
    <property type="project" value="TreeGrafter"/>
</dbReference>
<keyword evidence="3 7" id="KW-0479">Metal-binding</keyword>
<feature type="transmembrane region" description="Helical" evidence="9">
    <location>
        <begin position="84"/>
        <end position="109"/>
    </location>
</feature>
<dbReference type="GO" id="GO:0046872">
    <property type="term" value="F:metal ion binding"/>
    <property type="evidence" value="ECO:0007669"/>
    <property type="project" value="UniProtKB-KW"/>
</dbReference>
<dbReference type="AlphaFoldDB" id="A0A9P8PLL1"/>
<dbReference type="PANTHER" id="PTHR47549">
    <property type="entry name" value="GOLGI APPARATUS MEMBRANE PROTEIN TVP38-RELATED"/>
    <property type="match status" value="1"/>
</dbReference>
<evidence type="ECO:0000256" key="8">
    <source>
        <dbReference type="SAM" id="MobiDB-lite"/>
    </source>
</evidence>
<dbReference type="GO" id="GO:0030695">
    <property type="term" value="F:GTPase regulator activity"/>
    <property type="evidence" value="ECO:0007669"/>
    <property type="project" value="UniProtKB-ARBA"/>
</dbReference>
<keyword evidence="2 9" id="KW-0812">Transmembrane</keyword>
<dbReference type="EMBL" id="JAEUBD010000526">
    <property type="protein sequence ID" value="KAH3673795.1"/>
    <property type="molecule type" value="Genomic_DNA"/>
</dbReference>
<feature type="region of interest" description="Disordered" evidence="8">
    <location>
        <begin position="510"/>
        <end position="530"/>
    </location>
</feature>
<evidence type="ECO:0000256" key="4">
    <source>
        <dbReference type="ARBA" id="ARBA00022833"/>
    </source>
</evidence>
<dbReference type="GO" id="GO:0000022">
    <property type="term" value="P:mitotic spindle elongation"/>
    <property type="evidence" value="ECO:0007669"/>
    <property type="project" value="TreeGrafter"/>
</dbReference>
<reference evidence="11" key="1">
    <citation type="journal article" date="2021" name="Open Biol.">
        <title>Shared evolutionary footprints suggest mitochondrial oxidative damage underlies multiple complex I losses in fungi.</title>
        <authorList>
            <person name="Schikora-Tamarit M.A."/>
            <person name="Marcet-Houben M."/>
            <person name="Nosek J."/>
            <person name="Gabaldon T."/>
        </authorList>
    </citation>
    <scope>NUCLEOTIDE SEQUENCE</scope>
    <source>
        <strain evidence="11">NCAIM Y.01608</strain>
    </source>
</reference>
<feature type="compositionally biased region" description="Basic and acidic residues" evidence="8">
    <location>
        <begin position="185"/>
        <end position="196"/>
    </location>
</feature>
<evidence type="ECO:0000256" key="2">
    <source>
        <dbReference type="ARBA" id="ARBA00022692"/>
    </source>
</evidence>
<reference evidence="11" key="2">
    <citation type="submission" date="2021-01" db="EMBL/GenBank/DDBJ databases">
        <authorList>
            <person name="Schikora-Tamarit M.A."/>
        </authorList>
    </citation>
    <scope>NUCLEOTIDE SEQUENCE</scope>
    <source>
        <strain evidence="11">NCAIM Y.01608</strain>
    </source>
</reference>
<evidence type="ECO:0000313" key="11">
    <source>
        <dbReference type="EMBL" id="KAH3673795.1"/>
    </source>
</evidence>
<keyword evidence="6 9" id="KW-0472">Membrane</keyword>
<evidence type="ECO:0000256" key="1">
    <source>
        <dbReference type="ARBA" id="ARBA00004127"/>
    </source>
</evidence>
<dbReference type="GO" id="GO:0016192">
    <property type="term" value="P:vesicle-mediated transport"/>
    <property type="evidence" value="ECO:0007669"/>
    <property type="project" value="TreeGrafter"/>
</dbReference>
<feature type="compositionally biased region" description="Polar residues" evidence="8">
    <location>
        <begin position="510"/>
        <end position="521"/>
    </location>
</feature>
<comment type="subcellular location">
    <subcellularLocation>
        <location evidence="1">Endomembrane system</location>
        <topology evidence="1">Multi-pass membrane protein</topology>
    </subcellularLocation>
</comment>
<name>A0A9P8PLL1_9ASCO</name>
<dbReference type="Pfam" id="PF00412">
    <property type="entry name" value="LIM"/>
    <property type="match status" value="1"/>
</dbReference>
<evidence type="ECO:0000256" key="9">
    <source>
        <dbReference type="SAM" id="Phobius"/>
    </source>
</evidence>
<feature type="region of interest" description="Disordered" evidence="8">
    <location>
        <begin position="284"/>
        <end position="404"/>
    </location>
</feature>
<sequence>MLETGLRGLARGRNLLILAIPVAYIVIHILASKYYSGLVHKMVAVADHWASWGVRGKLLLFMLVVIVSFPPVVGYSALSLLTGMVYGFAGWPIIASATLLGSTLSFLLCRRWLQPYAVWCMHQNVKLKVFVSVLNDENAPYKDLQPPELKTLPEFMRTPSPQIRFHSPFPPLTTTKRVRSVMERAGFDVYRPDRPRSSGNRSTPNLSNHRNFTAPGTLATQRHHDSDPQIQHKMMTKDGDKSTTSLPLDARLDQLKQRTASAGASFPNTRRDPLAKFQLEDASVDTSTGSLGHASKAPSGADRASAYSASPSRRSRGLSGMSQASEKSGNSLNFGPKPVVPQIITSSASSPIHSTSPAPTSNPPPQPPPDVLATPPLGPSTLQPNDTPLSKSTMNTTEQEFEDANSSIDAFDAKFEAENDDSVEQLLSMRKELSPTLKVDLQIPQLNPRPTDSMTSSIYNAQDIQRLNNMQSLEFKIYNTQEEDRQNDMSTIQEDTEYDESVAQVTNRMSKLETESQNSVKSPRKAPSVIKFNPGEGPCRKCGLPIAAGQKSIWSKDQQLSGQWHRKCFSCTTCSKPFSKGESCYVHQDFPKLEQHIDPCAESIFDLKTAIVELCEQRAQRDAHAEPVHLVFILFCGRGEMELPYFVGDIGWHTAARVCDLYRGGLWIVQDVDSDWGVRSERGNGGVFKQFEEHMLDLRSNTPDLGVIGARLQQDLRNRVVV</sequence>
<proteinExistence type="predicted"/>
<dbReference type="PROSITE" id="PS50023">
    <property type="entry name" value="LIM_DOMAIN_2"/>
    <property type="match status" value="1"/>
</dbReference>
<feature type="compositionally biased region" description="Low complexity" evidence="8">
    <location>
        <begin position="301"/>
        <end position="312"/>
    </location>
</feature>
<feature type="compositionally biased region" description="Low complexity" evidence="8">
    <location>
        <begin position="343"/>
        <end position="359"/>
    </location>
</feature>
<keyword evidence="5 9" id="KW-1133">Transmembrane helix</keyword>
<dbReference type="InterPro" id="IPR001781">
    <property type="entry name" value="Znf_LIM"/>
</dbReference>
<evidence type="ECO:0000256" key="6">
    <source>
        <dbReference type="ARBA" id="ARBA00023136"/>
    </source>
</evidence>
<evidence type="ECO:0000256" key="7">
    <source>
        <dbReference type="PROSITE-ProRule" id="PRU00125"/>
    </source>
</evidence>
<evidence type="ECO:0000259" key="10">
    <source>
        <dbReference type="PROSITE" id="PS50023"/>
    </source>
</evidence>
<feature type="compositionally biased region" description="Pro residues" evidence="8">
    <location>
        <begin position="360"/>
        <end position="370"/>
    </location>
</feature>
<gene>
    <name evidence="11" type="ORF">OGATHE_001775</name>
</gene>
<dbReference type="InterPro" id="IPR051076">
    <property type="entry name" value="Golgi_membrane_TVP38/TMEM64"/>
</dbReference>
<feature type="domain" description="LIM zinc-binding" evidence="10">
    <location>
        <begin position="537"/>
        <end position="603"/>
    </location>
</feature>
<feature type="compositionally biased region" description="Polar residues" evidence="8">
    <location>
        <begin position="380"/>
        <end position="404"/>
    </location>
</feature>
<dbReference type="Gene3D" id="2.10.110.10">
    <property type="entry name" value="Cysteine Rich Protein"/>
    <property type="match status" value="1"/>
</dbReference>
<keyword evidence="12" id="KW-1185">Reference proteome</keyword>